<feature type="region of interest" description="Disordered" evidence="9">
    <location>
        <begin position="646"/>
        <end position="680"/>
    </location>
</feature>
<keyword evidence="8" id="KW-0175">Coiled coil</keyword>
<dbReference type="EC" id="3.1.-.-" evidence="7"/>
<dbReference type="Pfam" id="PF00488">
    <property type="entry name" value="MutS_V"/>
    <property type="match status" value="1"/>
</dbReference>
<evidence type="ECO:0000256" key="1">
    <source>
        <dbReference type="ARBA" id="ARBA00022730"/>
    </source>
</evidence>
<dbReference type="InterPro" id="IPR005747">
    <property type="entry name" value="MutS2"/>
</dbReference>
<keyword evidence="1 7" id="KW-0699">rRNA-binding</keyword>
<dbReference type="Pfam" id="PF01713">
    <property type="entry name" value="Smr"/>
    <property type="match status" value="1"/>
</dbReference>
<evidence type="ECO:0000256" key="5">
    <source>
        <dbReference type="ARBA" id="ARBA00022884"/>
    </source>
</evidence>
<dbReference type="SMART" id="SM00534">
    <property type="entry name" value="MUTSac"/>
    <property type="match status" value="1"/>
</dbReference>
<dbReference type="EMBL" id="CP041345">
    <property type="protein sequence ID" value="QKG80433.1"/>
    <property type="molecule type" value="Genomic_DNA"/>
</dbReference>
<dbReference type="Proteomes" id="UP000500961">
    <property type="component" value="Chromosome"/>
</dbReference>
<dbReference type="PANTHER" id="PTHR48466:SF2">
    <property type="entry name" value="OS10G0509000 PROTEIN"/>
    <property type="match status" value="1"/>
</dbReference>
<protein>
    <recommendedName>
        <fullName evidence="7">Endonuclease MutS2</fullName>
        <ecNumber evidence="7">3.1.-.-</ecNumber>
    </recommendedName>
    <alternativeName>
        <fullName evidence="7">Ribosome-associated protein quality control-upstream factor</fullName>
        <shortName evidence="7">RQC-upstream factor</shortName>
        <shortName evidence="7">RqcU</shortName>
        <ecNumber evidence="7">3.6.4.-</ecNumber>
    </alternativeName>
</protein>
<feature type="compositionally biased region" description="Basic residues" evidence="9">
    <location>
        <begin position="647"/>
        <end position="657"/>
    </location>
</feature>
<dbReference type="Gene3D" id="3.30.1370.110">
    <property type="match status" value="1"/>
</dbReference>
<evidence type="ECO:0000313" key="12">
    <source>
        <dbReference type="Proteomes" id="UP000500961"/>
    </source>
</evidence>
<dbReference type="PROSITE" id="PS50828">
    <property type="entry name" value="SMR"/>
    <property type="match status" value="1"/>
</dbReference>
<keyword evidence="6 7" id="KW-0238">DNA-binding</keyword>
<feature type="domain" description="Smr" evidence="10">
    <location>
        <begin position="750"/>
        <end position="825"/>
    </location>
</feature>
<evidence type="ECO:0000256" key="3">
    <source>
        <dbReference type="ARBA" id="ARBA00022801"/>
    </source>
</evidence>
<dbReference type="KEGG" id="ttz:FHG85_09200"/>
<dbReference type="GO" id="GO:0004519">
    <property type="term" value="F:endonuclease activity"/>
    <property type="evidence" value="ECO:0007669"/>
    <property type="project" value="UniProtKB-UniRule"/>
</dbReference>
<dbReference type="FunFam" id="3.40.50.300:FF:001531">
    <property type="entry name" value="Endonuclease MutS2"/>
    <property type="match status" value="1"/>
</dbReference>
<dbReference type="NCBIfam" id="TIGR01069">
    <property type="entry name" value="mutS2"/>
    <property type="match status" value="1"/>
</dbReference>
<dbReference type="PANTHER" id="PTHR48466">
    <property type="entry name" value="OS10G0509000 PROTEIN-RELATED"/>
    <property type="match status" value="1"/>
</dbReference>
<dbReference type="PIRSF" id="PIRSF005814">
    <property type="entry name" value="MutS_YshD"/>
    <property type="match status" value="1"/>
</dbReference>
<dbReference type="InterPro" id="IPR036063">
    <property type="entry name" value="Smr_dom_sf"/>
</dbReference>
<name>A0A7D3Y0E3_9BACT</name>
<dbReference type="EC" id="3.6.4.-" evidence="7"/>
<dbReference type="InterPro" id="IPR000432">
    <property type="entry name" value="DNA_mismatch_repair_MutS_C"/>
</dbReference>
<gene>
    <name evidence="7" type="primary">mutS2</name>
    <name evidence="7" type="synonym">rqcU</name>
    <name evidence="11" type="ORF">FHG85_09200</name>
</gene>
<reference evidence="11 12" key="1">
    <citation type="submission" date="2019-07" db="EMBL/GenBank/DDBJ databases">
        <title>Thalassofilum flectens gen. nov., sp. nov., a novel moderate thermophilic anaerobe from a shallow sea hot spring in Kunashir Island (Russia), representing a new family in the order Bacteroidales, and proposal of Thalassofilacea fam. nov.</title>
        <authorList>
            <person name="Kochetkova T.V."/>
            <person name="Podosokorskaya O.A."/>
            <person name="Novikov A."/>
            <person name="Elcheninov A.G."/>
            <person name="Toshchakov S.V."/>
            <person name="Kublanov I.V."/>
        </authorList>
    </citation>
    <scope>NUCLEOTIDE SEQUENCE [LARGE SCALE GENOMIC DNA]</scope>
    <source>
        <strain evidence="11 12">38-H</strain>
    </source>
</reference>
<dbReference type="CDD" id="cd06503">
    <property type="entry name" value="ATP-synt_Fo_b"/>
    <property type="match status" value="1"/>
</dbReference>
<dbReference type="HAMAP" id="MF_00092">
    <property type="entry name" value="MutS2"/>
    <property type="match status" value="1"/>
</dbReference>
<feature type="coiled-coil region" evidence="8">
    <location>
        <begin position="541"/>
        <end position="632"/>
    </location>
</feature>
<dbReference type="GO" id="GO:0016887">
    <property type="term" value="F:ATP hydrolysis activity"/>
    <property type="evidence" value="ECO:0007669"/>
    <property type="project" value="InterPro"/>
</dbReference>
<comment type="similarity">
    <text evidence="7">Belongs to the DNA mismatch repair MutS family. MutS2 subfamily.</text>
</comment>
<evidence type="ECO:0000256" key="6">
    <source>
        <dbReference type="ARBA" id="ARBA00023125"/>
    </source>
</evidence>
<keyword evidence="7" id="KW-0540">Nuclease</keyword>
<dbReference type="AlphaFoldDB" id="A0A7D3Y0E3"/>
<evidence type="ECO:0000256" key="4">
    <source>
        <dbReference type="ARBA" id="ARBA00022840"/>
    </source>
</evidence>
<dbReference type="GO" id="GO:0072344">
    <property type="term" value="P:rescue of stalled ribosome"/>
    <property type="evidence" value="ECO:0007669"/>
    <property type="project" value="UniProtKB-UniRule"/>
</dbReference>
<feature type="binding site" evidence="7">
    <location>
        <begin position="343"/>
        <end position="350"/>
    </location>
    <ligand>
        <name>ATP</name>
        <dbReference type="ChEBI" id="CHEBI:30616"/>
    </ligand>
</feature>
<evidence type="ECO:0000259" key="10">
    <source>
        <dbReference type="PROSITE" id="PS50828"/>
    </source>
</evidence>
<dbReference type="InterPro" id="IPR027417">
    <property type="entry name" value="P-loop_NTPase"/>
</dbReference>
<accession>A0A7D3Y0E3</accession>
<dbReference type="SUPFAM" id="SSF160443">
    <property type="entry name" value="SMR domain-like"/>
    <property type="match status" value="1"/>
</dbReference>
<dbReference type="InterPro" id="IPR045076">
    <property type="entry name" value="MutS"/>
</dbReference>
<comment type="subunit">
    <text evidence="7">Homodimer. Binds to stalled ribosomes, contacting rRNA.</text>
</comment>
<keyword evidence="7 11" id="KW-0255">Endonuclease</keyword>
<dbReference type="SMART" id="SM00533">
    <property type="entry name" value="MUTSd"/>
    <property type="match status" value="1"/>
</dbReference>
<evidence type="ECO:0000256" key="2">
    <source>
        <dbReference type="ARBA" id="ARBA00022741"/>
    </source>
</evidence>
<keyword evidence="4 7" id="KW-0067">ATP-binding</keyword>
<organism evidence="11 12">
    <name type="scientific">Tenuifilum thalassicum</name>
    <dbReference type="NCBI Taxonomy" id="2590900"/>
    <lineage>
        <taxon>Bacteria</taxon>
        <taxon>Pseudomonadati</taxon>
        <taxon>Bacteroidota</taxon>
        <taxon>Bacteroidia</taxon>
        <taxon>Bacteroidales</taxon>
        <taxon>Tenuifilaceae</taxon>
        <taxon>Tenuifilum</taxon>
    </lineage>
</organism>
<evidence type="ECO:0000256" key="9">
    <source>
        <dbReference type="SAM" id="MobiDB-lite"/>
    </source>
</evidence>
<dbReference type="GO" id="GO:0045910">
    <property type="term" value="P:negative regulation of DNA recombination"/>
    <property type="evidence" value="ECO:0007669"/>
    <property type="project" value="InterPro"/>
</dbReference>
<feature type="compositionally biased region" description="Basic and acidic residues" evidence="9">
    <location>
        <begin position="660"/>
        <end position="680"/>
    </location>
</feature>
<keyword evidence="5 7" id="KW-0694">RNA-binding</keyword>
<dbReference type="InterPro" id="IPR002625">
    <property type="entry name" value="Smr_dom"/>
</dbReference>
<dbReference type="RefSeq" id="WP_173075148.1">
    <property type="nucleotide sequence ID" value="NZ_CP041345.1"/>
</dbReference>
<dbReference type="GO" id="GO:0140664">
    <property type="term" value="F:ATP-dependent DNA damage sensor activity"/>
    <property type="evidence" value="ECO:0007669"/>
    <property type="project" value="InterPro"/>
</dbReference>
<evidence type="ECO:0000313" key="11">
    <source>
        <dbReference type="EMBL" id="QKG80433.1"/>
    </source>
</evidence>
<proteinExistence type="inferred from homology"/>
<dbReference type="Gene3D" id="3.40.50.300">
    <property type="entry name" value="P-loop containing nucleotide triphosphate hydrolases"/>
    <property type="match status" value="1"/>
</dbReference>
<keyword evidence="3 7" id="KW-0378">Hydrolase</keyword>
<dbReference type="SUPFAM" id="SSF52540">
    <property type="entry name" value="P-loop containing nucleoside triphosphate hydrolases"/>
    <property type="match status" value="1"/>
</dbReference>
<evidence type="ECO:0000256" key="7">
    <source>
        <dbReference type="HAMAP-Rule" id="MF_00092"/>
    </source>
</evidence>
<dbReference type="InterPro" id="IPR036187">
    <property type="entry name" value="DNA_mismatch_repair_MutS_sf"/>
</dbReference>
<dbReference type="GO" id="GO:0019843">
    <property type="term" value="F:rRNA binding"/>
    <property type="evidence" value="ECO:0007669"/>
    <property type="project" value="UniProtKB-UniRule"/>
</dbReference>
<dbReference type="SMART" id="SM00463">
    <property type="entry name" value="SMR"/>
    <property type="match status" value="1"/>
</dbReference>
<keyword evidence="12" id="KW-1185">Reference proteome</keyword>
<sequence>MIYPTTFEQKVGFDRVRELAIASCLCPLGEQRVRDVKFTTDPSTIFEWIEQTHEMKTICLMEDNFPTDGFIDITPALKKLQIDGQWLDENELHQLRRSLETIKQLLNFIKRVSEKYPSIAKLATGVNYYPYVIERINSIIDRFGRIKDNASPQLAEIRVSIRSKEASVSKLVQSILRHAREGGIVDSDAQPTVREGRVVIPVAAANKRKLKGIVHDESATGKTVFIEPVEVVELNNEIRELEYEERREIVKILIEFTDNIRPYLPDLLSAYDFMGEIDFIRAKALVAIEFEGSKPILSSDTTGIYLRQARHPILQLSLKKEGKKIVPLDIQLNKQNRILLISGPNAGGKSVCLKTVGLLQYMLQCGFLPCTLENSEMGIFSNIFIDIGDEQSIENDLSTYSSHLINMKQILRSSDEQSLILIDEFGSGTEPTAGGAIAEAILQELRDKGTYGVITTHYSNLKHFAANTPGIINGAMLFDIERIEPLFKLEIGKPGSSFAFEIARKIGLPETVLNEAANKVGSDYITFEKHLRKISRDKRYWEKKRDSIRLANKRAEEAEQKLQKELEELEKKRKEILAAAKKEAQEILATVNKQIENTIRIIKESNAEKNQTKKAREEIEKLKTEVTQLGQDTDALVERKMELIKQRQARKASKKNQKTTNEHKAQVQKEEKPIEPGDKVKVEGSDVIGEVISINEKTASIAVGGMITVVKTKKLKRVSSGEFQNIAKQKPKPAGNFDIYKRRLNFKSDIDIRGYRAEEAIEAVQDLIDDALMLGFSKVRILHGKGDGILRQVVRDLLKSTPGIKWFGDEHIEFGGAGITVVELDV</sequence>
<dbReference type="InterPro" id="IPR007696">
    <property type="entry name" value="DNA_mismatch_repair_MutS_core"/>
</dbReference>
<dbReference type="GO" id="GO:0006298">
    <property type="term" value="P:mismatch repair"/>
    <property type="evidence" value="ECO:0007669"/>
    <property type="project" value="InterPro"/>
</dbReference>
<dbReference type="GO" id="GO:0005524">
    <property type="term" value="F:ATP binding"/>
    <property type="evidence" value="ECO:0007669"/>
    <property type="project" value="UniProtKB-UniRule"/>
</dbReference>
<evidence type="ECO:0000256" key="8">
    <source>
        <dbReference type="SAM" id="Coils"/>
    </source>
</evidence>
<dbReference type="SUPFAM" id="SSF48334">
    <property type="entry name" value="DNA repair protein MutS, domain III"/>
    <property type="match status" value="1"/>
</dbReference>
<dbReference type="PROSITE" id="PS00486">
    <property type="entry name" value="DNA_MISMATCH_REPAIR_2"/>
    <property type="match status" value="1"/>
</dbReference>
<dbReference type="GO" id="GO:0030983">
    <property type="term" value="F:mismatched DNA binding"/>
    <property type="evidence" value="ECO:0007669"/>
    <property type="project" value="InterPro"/>
</dbReference>
<keyword evidence="2 7" id="KW-0547">Nucleotide-binding</keyword>
<dbReference type="GO" id="GO:0043023">
    <property type="term" value="F:ribosomal large subunit binding"/>
    <property type="evidence" value="ECO:0007669"/>
    <property type="project" value="UniProtKB-UniRule"/>
</dbReference>
<comment type="function">
    <text evidence="7">Endonuclease that is involved in the suppression of homologous recombination and thus may have a key role in the control of bacterial genetic diversity.</text>
</comment>
<comment type="function">
    <text evidence="7">Acts as a ribosome collision sensor, splitting the ribosome into its 2 subunits. Detects stalled/collided 70S ribosomes which it binds and splits by an ATP-hydrolysis driven conformational change. Acts upstream of the ribosome quality control system (RQC), a ribosome-associated complex that mediates the extraction of incompletely synthesized nascent chains from stalled ribosomes and their subsequent degradation. Probably generates substrates for RQC.</text>
</comment>